<dbReference type="InterPro" id="IPR023578">
    <property type="entry name" value="Ras_GEF_dom_sf"/>
</dbReference>
<reference evidence="5" key="1">
    <citation type="journal article" date="2014" name="Nat. Genet.">
        <title>Genome of the human hookworm Necator americanus.</title>
        <authorList>
            <person name="Tang Y.T."/>
            <person name="Gao X."/>
            <person name="Rosa B.A."/>
            <person name="Abubucker S."/>
            <person name="Hallsworth-Pepin K."/>
            <person name="Martin J."/>
            <person name="Tyagi R."/>
            <person name="Heizer E."/>
            <person name="Zhang X."/>
            <person name="Bhonagiri-Palsikar V."/>
            <person name="Minx P."/>
            <person name="Warren W.C."/>
            <person name="Wang Q."/>
            <person name="Zhan B."/>
            <person name="Hotez P.J."/>
            <person name="Sternberg P.W."/>
            <person name="Dougall A."/>
            <person name="Gaze S.T."/>
            <person name="Mulvenna J."/>
            <person name="Sotillo J."/>
            <person name="Ranganathan S."/>
            <person name="Rabelo E.M."/>
            <person name="Wilson R.K."/>
            <person name="Felgner P.L."/>
            <person name="Bethony J."/>
            <person name="Hawdon J.M."/>
            <person name="Gasser R.B."/>
            <person name="Loukas A."/>
            <person name="Mitreva M."/>
        </authorList>
    </citation>
    <scope>NUCLEOTIDE SEQUENCE [LARGE SCALE GENOMIC DNA]</scope>
</reference>
<sequence length="62" mass="6758">MAVIGGITHSNISRLSKTSSQLAPQTKKELSQLTNLLSVQSNFGEYRKALSALGSHFRIPIM</sequence>
<dbReference type="KEGG" id="nai:NECAME_17164"/>
<dbReference type="Gene3D" id="1.10.840.10">
    <property type="entry name" value="Ras guanine-nucleotide exchange factors catalytic domain"/>
    <property type="match status" value="1"/>
</dbReference>
<evidence type="ECO:0000313" key="4">
    <source>
        <dbReference type="EMBL" id="ETN84322.1"/>
    </source>
</evidence>
<dbReference type="PANTHER" id="PTHR23113:SF252">
    <property type="entry name" value="RAS GUANYL-RELEASING PROTEIN 3"/>
    <property type="match status" value="1"/>
</dbReference>
<organism evidence="4 5">
    <name type="scientific">Necator americanus</name>
    <name type="common">Human hookworm</name>
    <dbReference type="NCBI Taxonomy" id="51031"/>
    <lineage>
        <taxon>Eukaryota</taxon>
        <taxon>Metazoa</taxon>
        <taxon>Ecdysozoa</taxon>
        <taxon>Nematoda</taxon>
        <taxon>Chromadorea</taxon>
        <taxon>Rhabditida</taxon>
        <taxon>Rhabditina</taxon>
        <taxon>Rhabditomorpha</taxon>
        <taxon>Strongyloidea</taxon>
        <taxon>Ancylostomatidae</taxon>
        <taxon>Bunostominae</taxon>
        <taxon>Necator</taxon>
    </lineage>
</organism>
<evidence type="ECO:0000256" key="1">
    <source>
        <dbReference type="ARBA" id="ARBA00022658"/>
    </source>
</evidence>
<dbReference type="GO" id="GO:0005085">
    <property type="term" value="F:guanyl-nucleotide exchange factor activity"/>
    <property type="evidence" value="ECO:0007669"/>
    <property type="project" value="UniProtKB-KW"/>
</dbReference>
<dbReference type="InterPro" id="IPR001895">
    <property type="entry name" value="RASGEF_cat_dom"/>
</dbReference>
<dbReference type="PROSITE" id="PS50009">
    <property type="entry name" value="RASGEF_CAT"/>
    <property type="match status" value="1"/>
</dbReference>
<dbReference type="PANTHER" id="PTHR23113">
    <property type="entry name" value="GUANINE NUCLEOTIDE EXCHANGE FACTOR"/>
    <property type="match status" value="1"/>
</dbReference>
<protein>
    <recommendedName>
        <fullName evidence="3">Ras-GEF domain-containing protein</fullName>
    </recommendedName>
</protein>
<dbReference type="OrthoDB" id="74314at2759"/>
<dbReference type="SUPFAM" id="SSF48366">
    <property type="entry name" value="Ras GEF"/>
    <property type="match status" value="1"/>
</dbReference>
<dbReference type="InterPro" id="IPR036964">
    <property type="entry name" value="RASGEF_cat_dom_sf"/>
</dbReference>
<evidence type="ECO:0000313" key="5">
    <source>
        <dbReference type="Proteomes" id="UP000053676"/>
    </source>
</evidence>
<feature type="domain" description="Ras-GEF" evidence="3">
    <location>
        <begin position="1"/>
        <end position="62"/>
    </location>
</feature>
<dbReference type="Pfam" id="PF00617">
    <property type="entry name" value="RasGEF"/>
    <property type="match status" value="1"/>
</dbReference>
<name>W2TTE9_NECAM</name>
<accession>W2TTE9</accession>
<keyword evidence="5" id="KW-1185">Reference proteome</keyword>
<dbReference type="AlphaFoldDB" id="W2TTE9"/>
<keyword evidence="1 2" id="KW-0344">Guanine-nucleotide releasing factor</keyword>
<dbReference type="Proteomes" id="UP000053676">
    <property type="component" value="Unassembled WGS sequence"/>
</dbReference>
<evidence type="ECO:0000256" key="2">
    <source>
        <dbReference type="PROSITE-ProRule" id="PRU00168"/>
    </source>
</evidence>
<gene>
    <name evidence="4" type="ORF">NECAME_17164</name>
</gene>
<dbReference type="STRING" id="51031.W2TTE9"/>
<evidence type="ECO:0000259" key="3">
    <source>
        <dbReference type="PROSITE" id="PS50009"/>
    </source>
</evidence>
<dbReference type="EMBL" id="KI657959">
    <property type="protein sequence ID" value="ETN84322.1"/>
    <property type="molecule type" value="Genomic_DNA"/>
</dbReference>
<proteinExistence type="predicted"/>
<dbReference type="GO" id="GO:0005886">
    <property type="term" value="C:plasma membrane"/>
    <property type="evidence" value="ECO:0007669"/>
    <property type="project" value="TreeGrafter"/>
</dbReference>
<dbReference type="InterPro" id="IPR008937">
    <property type="entry name" value="Ras-like_GEF"/>
</dbReference>
<dbReference type="GO" id="GO:0007265">
    <property type="term" value="P:Ras protein signal transduction"/>
    <property type="evidence" value="ECO:0007669"/>
    <property type="project" value="TreeGrafter"/>
</dbReference>